<evidence type="ECO:0000256" key="9">
    <source>
        <dbReference type="ARBA" id="ARBA00022989"/>
    </source>
</evidence>
<feature type="transmembrane region" description="Helical" evidence="12">
    <location>
        <begin position="12"/>
        <end position="39"/>
    </location>
</feature>
<reference evidence="14" key="1">
    <citation type="submission" date="2021-01" db="EMBL/GenBank/DDBJ databases">
        <title>Genomic Encyclopedia of Type Strains, Phase IV (KMG-IV): sequencing the most valuable type-strain genomes for metagenomic binning, comparative biology and taxonomic classification.</title>
        <authorList>
            <person name="Goeker M."/>
        </authorList>
    </citation>
    <scope>NUCLEOTIDE SEQUENCE</scope>
    <source>
        <strain evidence="14">DSM 21943</strain>
    </source>
</reference>
<feature type="domain" description="Peptidase M50" evidence="13">
    <location>
        <begin position="115"/>
        <end position="160"/>
    </location>
</feature>
<comment type="cofactor">
    <cofactor evidence="1">
        <name>Zn(2+)</name>
        <dbReference type="ChEBI" id="CHEBI:29105"/>
    </cofactor>
</comment>
<evidence type="ECO:0000256" key="5">
    <source>
        <dbReference type="ARBA" id="ARBA00022692"/>
    </source>
</evidence>
<organism evidence="14 15">
    <name type="scientific">Shouchella xiaoxiensis</name>
    <dbReference type="NCBI Taxonomy" id="766895"/>
    <lineage>
        <taxon>Bacteria</taxon>
        <taxon>Bacillati</taxon>
        <taxon>Bacillota</taxon>
        <taxon>Bacilli</taxon>
        <taxon>Bacillales</taxon>
        <taxon>Bacillaceae</taxon>
        <taxon>Shouchella</taxon>
    </lineage>
</organism>
<keyword evidence="10" id="KW-0482">Metalloprotease</keyword>
<keyword evidence="7 14" id="KW-0378">Hydrolase</keyword>
<gene>
    <name evidence="14" type="ORF">JOC54_001843</name>
</gene>
<evidence type="ECO:0000256" key="7">
    <source>
        <dbReference type="ARBA" id="ARBA00022801"/>
    </source>
</evidence>
<dbReference type="Proteomes" id="UP001179280">
    <property type="component" value="Unassembled WGS sequence"/>
</dbReference>
<feature type="domain" description="Peptidase M50" evidence="13">
    <location>
        <begin position="30"/>
        <end position="102"/>
    </location>
</feature>
<keyword evidence="11 12" id="KW-0472">Membrane</keyword>
<evidence type="ECO:0000256" key="3">
    <source>
        <dbReference type="ARBA" id="ARBA00007931"/>
    </source>
</evidence>
<dbReference type="RefSeq" id="WP_204465796.1">
    <property type="nucleotide sequence ID" value="NZ_JAFBCV010000004.1"/>
</dbReference>
<feature type="transmembrane region" description="Helical" evidence="12">
    <location>
        <begin position="180"/>
        <end position="195"/>
    </location>
</feature>
<evidence type="ECO:0000256" key="6">
    <source>
        <dbReference type="ARBA" id="ARBA00022723"/>
    </source>
</evidence>
<sequence>MIKIVTKIRIHPLFWLIIGLGVLTGRFKEVLMILTIVFIHEMGHAWMAHFFGWKVIKIELMPFGGAAEVEPGGIRPLKEELLIVLFGPLQHFWLLGLSFMLVETSFWSIADHQLFIGHNLAILLFNLLPIYPLDGGRLVQLFLFQITSFKRASAWSLYLSCTCLLLSLCFISFFPLHLNLVIIFLFLCVAQFLEFKQRNYRFIRFLMTKKEDVTSKKTVTISVEAHQQLNDVVAKFKRHTIHRIFIRDQENVVEVDEKKLLSVYFTKGIYVPVKTLI</sequence>
<accession>A0ABS2SWG9</accession>
<evidence type="ECO:0000256" key="10">
    <source>
        <dbReference type="ARBA" id="ARBA00023049"/>
    </source>
</evidence>
<evidence type="ECO:0000256" key="12">
    <source>
        <dbReference type="SAM" id="Phobius"/>
    </source>
</evidence>
<keyword evidence="9 12" id="KW-1133">Transmembrane helix</keyword>
<keyword evidence="6" id="KW-0479">Metal-binding</keyword>
<feature type="transmembrane region" description="Helical" evidence="12">
    <location>
        <begin position="81"/>
        <end position="102"/>
    </location>
</feature>
<dbReference type="PANTHER" id="PTHR39188">
    <property type="entry name" value="MEMBRANE-ASSOCIATED ZINC METALLOPROTEASE M50B"/>
    <property type="match status" value="1"/>
</dbReference>
<evidence type="ECO:0000256" key="2">
    <source>
        <dbReference type="ARBA" id="ARBA00004141"/>
    </source>
</evidence>
<dbReference type="CDD" id="cd06161">
    <property type="entry name" value="S2P-M50_SpoIVFB"/>
    <property type="match status" value="1"/>
</dbReference>
<comment type="caution">
    <text evidence="14">The sequence shown here is derived from an EMBL/GenBank/DDBJ whole genome shotgun (WGS) entry which is preliminary data.</text>
</comment>
<evidence type="ECO:0000313" key="15">
    <source>
        <dbReference type="Proteomes" id="UP001179280"/>
    </source>
</evidence>
<comment type="similarity">
    <text evidence="3">Belongs to the peptidase M50B family.</text>
</comment>
<dbReference type="InterPro" id="IPR008915">
    <property type="entry name" value="Peptidase_M50"/>
</dbReference>
<feature type="transmembrane region" description="Helical" evidence="12">
    <location>
        <begin position="51"/>
        <end position="69"/>
    </location>
</feature>
<evidence type="ECO:0000256" key="1">
    <source>
        <dbReference type="ARBA" id="ARBA00001947"/>
    </source>
</evidence>
<feature type="transmembrane region" description="Helical" evidence="12">
    <location>
        <begin position="154"/>
        <end position="174"/>
    </location>
</feature>
<comment type="subcellular location">
    <subcellularLocation>
        <location evidence="2">Membrane</location>
        <topology evidence="2">Multi-pass membrane protein</topology>
    </subcellularLocation>
</comment>
<evidence type="ECO:0000313" key="14">
    <source>
        <dbReference type="EMBL" id="MBM7838587.1"/>
    </source>
</evidence>
<name>A0ABS2SWG9_9BACI</name>
<evidence type="ECO:0000256" key="8">
    <source>
        <dbReference type="ARBA" id="ARBA00022833"/>
    </source>
</evidence>
<evidence type="ECO:0000256" key="11">
    <source>
        <dbReference type="ARBA" id="ARBA00023136"/>
    </source>
</evidence>
<keyword evidence="5 12" id="KW-0812">Transmembrane</keyword>
<evidence type="ECO:0000259" key="13">
    <source>
        <dbReference type="Pfam" id="PF02163"/>
    </source>
</evidence>
<feature type="transmembrane region" description="Helical" evidence="12">
    <location>
        <begin position="114"/>
        <end position="133"/>
    </location>
</feature>
<dbReference type="GO" id="GO:0016787">
    <property type="term" value="F:hydrolase activity"/>
    <property type="evidence" value="ECO:0007669"/>
    <property type="project" value="UniProtKB-KW"/>
</dbReference>
<keyword evidence="15" id="KW-1185">Reference proteome</keyword>
<dbReference type="Pfam" id="PF02163">
    <property type="entry name" value="Peptidase_M50"/>
    <property type="match status" value="2"/>
</dbReference>
<proteinExistence type="inferred from homology"/>
<evidence type="ECO:0000256" key="4">
    <source>
        <dbReference type="ARBA" id="ARBA00022670"/>
    </source>
</evidence>
<dbReference type="EMBL" id="JAFBCV010000004">
    <property type="protein sequence ID" value="MBM7838587.1"/>
    <property type="molecule type" value="Genomic_DNA"/>
</dbReference>
<protein>
    <submittedName>
        <fullName evidence="14">Stage IV sporulation protein FB</fullName>
        <ecNumber evidence="14">3.4.24.-</ecNumber>
    </submittedName>
</protein>
<keyword evidence="4" id="KW-0645">Protease</keyword>
<dbReference type="PANTHER" id="PTHR39188:SF3">
    <property type="entry name" value="STAGE IV SPORULATION PROTEIN FB"/>
    <property type="match status" value="1"/>
</dbReference>
<dbReference type="EC" id="3.4.24.-" evidence="14"/>
<keyword evidence="8" id="KW-0862">Zinc</keyword>